<sequence length="162" mass="17932">MARQAKLKVFRTPIGFHDAYVAAPSQKAALAAWGSERDLFARGIAELVTDPALTEAPLAEPGKVVRRSRGTAEEQIAALPKTKARRRTAEKAEPSPAPAPPPKPDRDALDEAEAALASAEERFARERHDMERRQARERERLEAARDGAERDYDAALKRWRAA</sequence>
<dbReference type="EMBL" id="JAUUDS010000001">
    <property type="protein sequence ID" value="MDP1026778.1"/>
    <property type="molecule type" value="Genomic_DNA"/>
</dbReference>
<evidence type="ECO:0008006" key="4">
    <source>
        <dbReference type="Google" id="ProtNLM"/>
    </source>
</evidence>
<keyword evidence="3" id="KW-1185">Reference proteome</keyword>
<gene>
    <name evidence="2" type="ORF">Q5H91_06115</name>
</gene>
<dbReference type="RefSeq" id="WP_305172322.1">
    <property type="nucleotide sequence ID" value="NZ_JAUUDS010000001.1"/>
</dbReference>
<name>A0ABT9EII4_9SPHN</name>
<protein>
    <recommendedName>
        <fullName evidence="4">Cell envelope biogenesis protein TolA</fullName>
    </recommendedName>
</protein>
<accession>A0ABT9EII4</accession>
<evidence type="ECO:0000256" key="1">
    <source>
        <dbReference type="SAM" id="MobiDB-lite"/>
    </source>
</evidence>
<proteinExistence type="predicted"/>
<comment type="caution">
    <text evidence="2">The sequence shown here is derived from an EMBL/GenBank/DDBJ whole genome shotgun (WGS) entry which is preliminary data.</text>
</comment>
<reference evidence="2 3" key="1">
    <citation type="submission" date="2023-07" db="EMBL/GenBank/DDBJ databases">
        <authorList>
            <person name="Kim M.K."/>
        </authorList>
    </citation>
    <scope>NUCLEOTIDE SEQUENCE [LARGE SCALE GENOMIC DNA]</scope>
    <source>
        <strain evidence="2 3">KR1UV-12</strain>
    </source>
</reference>
<dbReference type="Proteomes" id="UP001230685">
    <property type="component" value="Unassembled WGS sequence"/>
</dbReference>
<feature type="region of interest" description="Disordered" evidence="1">
    <location>
        <begin position="51"/>
        <end position="162"/>
    </location>
</feature>
<feature type="compositionally biased region" description="Basic and acidic residues" evidence="1">
    <location>
        <begin position="119"/>
        <end position="156"/>
    </location>
</feature>
<evidence type="ECO:0000313" key="2">
    <source>
        <dbReference type="EMBL" id="MDP1026778.1"/>
    </source>
</evidence>
<organism evidence="2 3">
    <name type="scientific">Sphingomonas aurea</name>
    <dbReference type="NCBI Taxonomy" id="3063994"/>
    <lineage>
        <taxon>Bacteria</taxon>
        <taxon>Pseudomonadati</taxon>
        <taxon>Pseudomonadota</taxon>
        <taxon>Alphaproteobacteria</taxon>
        <taxon>Sphingomonadales</taxon>
        <taxon>Sphingomonadaceae</taxon>
        <taxon>Sphingomonas</taxon>
    </lineage>
</organism>
<evidence type="ECO:0000313" key="3">
    <source>
        <dbReference type="Proteomes" id="UP001230685"/>
    </source>
</evidence>